<feature type="chain" id="PRO_5032434250" evidence="1">
    <location>
        <begin position="32"/>
        <end position="224"/>
    </location>
</feature>
<feature type="signal peptide" evidence="1">
    <location>
        <begin position="1"/>
        <end position="31"/>
    </location>
</feature>
<organism evidence="2 3">
    <name type="scientific">Nocardia uniformis</name>
    <dbReference type="NCBI Taxonomy" id="53432"/>
    <lineage>
        <taxon>Bacteria</taxon>
        <taxon>Bacillati</taxon>
        <taxon>Actinomycetota</taxon>
        <taxon>Actinomycetes</taxon>
        <taxon>Mycobacteriales</taxon>
        <taxon>Nocardiaceae</taxon>
        <taxon>Nocardia</taxon>
    </lineage>
</organism>
<dbReference type="GO" id="GO:0008233">
    <property type="term" value="F:peptidase activity"/>
    <property type="evidence" value="ECO:0007669"/>
    <property type="project" value="UniProtKB-KW"/>
</dbReference>
<keyword evidence="1" id="KW-0732">Signal</keyword>
<evidence type="ECO:0000256" key="1">
    <source>
        <dbReference type="SAM" id="SignalP"/>
    </source>
</evidence>
<dbReference type="Proteomes" id="UP000586827">
    <property type="component" value="Unassembled WGS sequence"/>
</dbReference>
<gene>
    <name evidence="2" type="ORF">HLB23_29240</name>
</gene>
<accession>A0A849C5I6</accession>
<proteinExistence type="predicted"/>
<name>A0A849C5I6_9NOCA</name>
<dbReference type="RefSeq" id="WP_067516403.1">
    <property type="nucleotide sequence ID" value="NZ_JABELX010000012.1"/>
</dbReference>
<keyword evidence="3" id="KW-1185">Reference proteome</keyword>
<dbReference type="EMBL" id="JABELX010000012">
    <property type="protein sequence ID" value="NNH73892.1"/>
    <property type="molecule type" value="Genomic_DNA"/>
</dbReference>
<evidence type="ECO:0000313" key="2">
    <source>
        <dbReference type="EMBL" id="NNH73892.1"/>
    </source>
</evidence>
<sequence length="224" mass="22966">MFRKLAGVAHAAFAVAMSAALLGAGAGAAQADPAPPVLGGGSGIVIDNEFECTLTTIGHDNAGRLVGLTAGHCGDPGAQVYAEVARNYGVIGKFVYSNHELDYAVIEFQPGRVIPVNRIGNVAITNLGAPPQFPMIVCKEGRTTGNTCGLTWGDVFGTNYETWTQMCVVEGDSGAPVVVGSTLVGMVNAYLALACFGPEVGTNMTAIMDDINARGGTGAGYRPI</sequence>
<dbReference type="SUPFAM" id="SSF50494">
    <property type="entry name" value="Trypsin-like serine proteases"/>
    <property type="match status" value="1"/>
</dbReference>
<dbReference type="InterPro" id="IPR043504">
    <property type="entry name" value="Peptidase_S1_PA_chymotrypsin"/>
</dbReference>
<reference evidence="2 3" key="1">
    <citation type="submission" date="2020-05" db="EMBL/GenBank/DDBJ databases">
        <title>MicrobeNet Type strains.</title>
        <authorList>
            <person name="Nicholson A.C."/>
        </authorList>
    </citation>
    <scope>NUCLEOTIDE SEQUENCE [LARGE SCALE GENOMIC DNA]</scope>
    <source>
        <strain evidence="2 3">JCM 3224</strain>
    </source>
</reference>
<dbReference type="Gene3D" id="2.40.10.10">
    <property type="entry name" value="Trypsin-like serine proteases"/>
    <property type="match status" value="2"/>
</dbReference>
<keyword evidence="2" id="KW-0645">Protease</keyword>
<comment type="caution">
    <text evidence="2">The sequence shown here is derived from an EMBL/GenBank/DDBJ whole genome shotgun (WGS) entry which is preliminary data.</text>
</comment>
<dbReference type="InterPro" id="IPR009003">
    <property type="entry name" value="Peptidase_S1_PA"/>
</dbReference>
<dbReference type="GO" id="GO:0006508">
    <property type="term" value="P:proteolysis"/>
    <property type="evidence" value="ECO:0007669"/>
    <property type="project" value="UniProtKB-KW"/>
</dbReference>
<keyword evidence="2" id="KW-0378">Hydrolase</keyword>
<dbReference type="AlphaFoldDB" id="A0A849C5I6"/>
<evidence type="ECO:0000313" key="3">
    <source>
        <dbReference type="Proteomes" id="UP000586827"/>
    </source>
</evidence>
<protein>
    <submittedName>
        <fullName evidence="2">Serine protease</fullName>
    </submittedName>
</protein>
<dbReference type="CDD" id="cd21112">
    <property type="entry name" value="alphaLP-like"/>
    <property type="match status" value="1"/>
</dbReference>